<dbReference type="STRING" id="53326.A0A016UF66"/>
<dbReference type="SUPFAM" id="SSF161070">
    <property type="entry name" value="SNF-like"/>
    <property type="match status" value="1"/>
</dbReference>
<dbReference type="PANTHER" id="PTHR11616:SF241">
    <property type="entry name" value="SODIUM- AND CHLORIDE-DEPENDENT GLYCINE TRANSPORTER 2"/>
    <property type="match status" value="1"/>
</dbReference>
<organism evidence="9 10">
    <name type="scientific">Ancylostoma ceylanicum</name>
    <dbReference type="NCBI Taxonomy" id="53326"/>
    <lineage>
        <taxon>Eukaryota</taxon>
        <taxon>Metazoa</taxon>
        <taxon>Ecdysozoa</taxon>
        <taxon>Nematoda</taxon>
        <taxon>Chromadorea</taxon>
        <taxon>Rhabditida</taxon>
        <taxon>Rhabditina</taxon>
        <taxon>Rhabditomorpha</taxon>
        <taxon>Strongyloidea</taxon>
        <taxon>Ancylostomatidae</taxon>
        <taxon>Ancylostomatinae</taxon>
        <taxon>Ancylostoma</taxon>
    </lineage>
</organism>
<dbReference type="OrthoDB" id="5876443at2759"/>
<name>A0A016UF66_9BILA</name>
<keyword evidence="7" id="KW-0915">Sodium</keyword>
<accession>A0A016UF66</accession>
<keyword evidence="2" id="KW-0813">Transport</keyword>
<dbReference type="PANTHER" id="PTHR11616">
    <property type="entry name" value="SODIUM/CHLORIDE DEPENDENT TRANSPORTER"/>
    <property type="match status" value="1"/>
</dbReference>
<evidence type="ECO:0000256" key="8">
    <source>
        <dbReference type="SAM" id="Phobius"/>
    </source>
</evidence>
<feature type="transmembrane region" description="Helical" evidence="8">
    <location>
        <begin position="51"/>
        <end position="73"/>
    </location>
</feature>
<keyword evidence="3 8" id="KW-0812">Transmembrane</keyword>
<dbReference type="InterPro" id="IPR000175">
    <property type="entry name" value="Na/ntran_symport"/>
</dbReference>
<dbReference type="InterPro" id="IPR037272">
    <property type="entry name" value="SNS_sf"/>
</dbReference>
<evidence type="ECO:0000256" key="2">
    <source>
        <dbReference type="ARBA" id="ARBA00022448"/>
    </source>
</evidence>
<feature type="binding site" evidence="7">
    <location>
        <position position="35"/>
    </location>
    <ligand>
        <name>Na(+)</name>
        <dbReference type="ChEBI" id="CHEBI:29101"/>
        <label>1</label>
    </ligand>
</feature>
<dbReference type="PROSITE" id="PS50267">
    <property type="entry name" value="NA_NEUROTRAN_SYMP_3"/>
    <property type="match status" value="1"/>
</dbReference>
<evidence type="ECO:0000313" key="9">
    <source>
        <dbReference type="EMBL" id="EYC13497.1"/>
    </source>
</evidence>
<evidence type="ECO:0000313" key="10">
    <source>
        <dbReference type="Proteomes" id="UP000024635"/>
    </source>
</evidence>
<feature type="binding site" evidence="7">
    <location>
        <position position="40"/>
    </location>
    <ligand>
        <name>Na(+)</name>
        <dbReference type="ChEBI" id="CHEBI:29101"/>
        <label>1</label>
    </ligand>
</feature>
<evidence type="ECO:0000256" key="5">
    <source>
        <dbReference type="ARBA" id="ARBA00022989"/>
    </source>
</evidence>
<dbReference type="AlphaFoldDB" id="A0A016UF66"/>
<keyword evidence="6 8" id="KW-0472">Membrane</keyword>
<protein>
    <submittedName>
        <fullName evidence="9">Uncharacterized protein</fullName>
    </submittedName>
</protein>
<dbReference type="Proteomes" id="UP000024635">
    <property type="component" value="Unassembled WGS sequence"/>
</dbReference>
<evidence type="ECO:0000256" key="4">
    <source>
        <dbReference type="ARBA" id="ARBA00022847"/>
    </source>
</evidence>
<dbReference type="Pfam" id="PF00209">
    <property type="entry name" value="SNF"/>
    <property type="match status" value="1"/>
</dbReference>
<evidence type="ECO:0000256" key="1">
    <source>
        <dbReference type="ARBA" id="ARBA00004141"/>
    </source>
</evidence>
<dbReference type="GO" id="GO:0046872">
    <property type="term" value="F:metal ion binding"/>
    <property type="evidence" value="ECO:0007669"/>
    <property type="project" value="UniProtKB-KW"/>
</dbReference>
<comment type="caution">
    <text evidence="9">The sequence shown here is derived from an EMBL/GenBank/DDBJ whole genome shotgun (WGS) entry which is preliminary data.</text>
</comment>
<dbReference type="GO" id="GO:0005886">
    <property type="term" value="C:plasma membrane"/>
    <property type="evidence" value="ECO:0007669"/>
    <property type="project" value="TreeGrafter"/>
</dbReference>
<keyword evidence="4" id="KW-0769">Symport</keyword>
<comment type="subcellular location">
    <subcellularLocation>
        <location evidence="1">Membrane</location>
        <topology evidence="1">Multi-pass membrane protein</topology>
    </subcellularLocation>
</comment>
<sequence>MSEKKNSSDESTGHSKNIARHASRTQFLFAAIAYAFGAGNVWVLPDSVAHSGVAFIIQFAVCYLLASVPMLYLEIGLGQFTSASPFSIYQMMSPAMGERHRRDEFGSSCGHAFGHFLLRVIFRQIALDPRTIPTIVEVVALAFSEMFITYFCGDCIGYGY</sequence>
<keyword evidence="7" id="KW-0479">Metal-binding</keyword>
<evidence type="ECO:0000256" key="7">
    <source>
        <dbReference type="PIRSR" id="PIRSR600175-1"/>
    </source>
</evidence>
<gene>
    <name evidence="9" type="primary">Acey_s0043.g750</name>
    <name evidence="9" type="ORF">Y032_0043g750</name>
</gene>
<evidence type="ECO:0000256" key="6">
    <source>
        <dbReference type="ARBA" id="ARBA00023136"/>
    </source>
</evidence>
<feature type="transmembrane region" description="Helical" evidence="8">
    <location>
        <begin position="27"/>
        <end position="45"/>
    </location>
</feature>
<reference evidence="10" key="1">
    <citation type="journal article" date="2015" name="Nat. Genet.">
        <title>The genome and transcriptome of the zoonotic hookworm Ancylostoma ceylanicum identify infection-specific gene families.</title>
        <authorList>
            <person name="Schwarz E.M."/>
            <person name="Hu Y."/>
            <person name="Antoshechkin I."/>
            <person name="Miller M.M."/>
            <person name="Sternberg P.W."/>
            <person name="Aroian R.V."/>
        </authorList>
    </citation>
    <scope>NUCLEOTIDE SEQUENCE</scope>
    <source>
        <strain evidence="10">HY135</strain>
    </source>
</reference>
<keyword evidence="10" id="KW-1185">Reference proteome</keyword>
<keyword evidence="5 8" id="KW-1133">Transmembrane helix</keyword>
<proteinExistence type="predicted"/>
<dbReference type="GO" id="GO:0005283">
    <property type="term" value="F:amino acid:sodium symporter activity"/>
    <property type="evidence" value="ECO:0007669"/>
    <property type="project" value="TreeGrafter"/>
</dbReference>
<dbReference type="EMBL" id="JARK01001379">
    <property type="protein sequence ID" value="EYC13497.1"/>
    <property type="molecule type" value="Genomic_DNA"/>
</dbReference>
<evidence type="ECO:0000256" key="3">
    <source>
        <dbReference type="ARBA" id="ARBA00022692"/>
    </source>
</evidence>
<dbReference type="GO" id="GO:0089718">
    <property type="term" value="P:amino acid import across plasma membrane"/>
    <property type="evidence" value="ECO:0007669"/>
    <property type="project" value="TreeGrafter"/>
</dbReference>